<reference evidence="2" key="1">
    <citation type="submission" date="2021-05" db="EMBL/GenBank/DDBJ databases">
        <authorList>
            <person name="Alioto T."/>
            <person name="Alioto T."/>
            <person name="Gomez Garrido J."/>
        </authorList>
    </citation>
    <scope>NUCLEOTIDE SEQUENCE</scope>
</reference>
<sequence>MLSHFKMLKQPTRTALLRQKLGFMHAKIRCVLTLTDRTLHLLLSAIYYNLSCRCFPHPQWPVASTRTPCTAWWPSCRSSIPAPSCWGPTSAARSRPSSRS</sequence>
<accession>A0A8D8AVR9</accession>
<evidence type="ECO:0000313" key="2">
    <source>
        <dbReference type="EMBL" id="CAG6464378.1"/>
    </source>
</evidence>
<name>A0A8D8AVR9_CULPI</name>
<protein>
    <submittedName>
        <fullName evidence="2">(northern house mosquito) hypothetical protein</fullName>
    </submittedName>
</protein>
<evidence type="ECO:0000256" key="1">
    <source>
        <dbReference type="SAM" id="MobiDB-lite"/>
    </source>
</evidence>
<feature type="compositionally biased region" description="Low complexity" evidence="1">
    <location>
        <begin position="90"/>
        <end position="100"/>
    </location>
</feature>
<dbReference type="EMBL" id="HBUE01050938">
    <property type="protein sequence ID" value="CAG6464378.1"/>
    <property type="molecule type" value="Transcribed_RNA"/>
</dbReference>
<dbReference type="AlphaFoldDB" id="A0A8D8AVR9"/>
<feature type="region of interest" description="Disordered" evidence="1">
    <location>
        <begin position="79"/>
        <end position="100"/>
    </location>
</feature>
<organism evidence="2">
    <name type="scientific">Culex pipiens</name>
    <name type="common">House mosquito</name>
    <dbReference type="NCBI Taxonomy" id="7175"/>
    <lineage>
        <taxon>Eukaryota</taxon>
        <taxon>Metazoa</taxon>
        <taxon>Ecdysozoa</taxon>
        <taxon>Arthropoda</taxon>
        <taxon>Hexapoda</taxon>
        <taxon>Insecta</taxon>
        <taxon>Pterygota</taxon>
        <taxon>Neoptera</taxon>
        <taxon>Endopterygota</taxon>
        <taxon>Diptera</taxon>
        <taxon>Nematocera</taxon>
        <taxon>Culicoidea</taxon>
        <taxon>Culicidae</taxon>
        <taxon>Culicinae</taxon>
        <taxon>Culicini</taxon>
        <taxon>Culex</taxon>
        <taxon>Culex</taxon>
    </lineage>
</organism>
<proteinExistence type="predicted"/>